<reference evidence="2 3" key="1">
    <citation type="submission" date="2019-07" db="EMBL/GenBank/DDBJ databases">
        <title>New species of Amycolatopsis and Streptomyces.</title>
        <authorList>
            <person name="Duangmal K."/>
            <person name="Teo W.F.A."/>
            <person name="Lipun K."/>
        </authorList>
    </citation>
    <scope>NUCLEOTIDE SEQUENCE [LARGE SCALE GENOMIC DNA]</scope>
    <source>
        <strain evidence="2 3">TISTR 2346</strain>
    </source>
</reference>
<proteinExistence type="predicted"/>
<protein>
    <submittedName>
        <fullName evidence="2">Uncharacterized protein</fullName>
    </submittedName>
</protein>
<feature type="compositionally biased region" description="Acidic residues" evidence="1">
    <location>
        <begin position="95"/>
        <end position="105"/>
    </location>
</feature>
<keyword evidence="3" id="KW-1185">Reference proteome</keyword>
<dbReference type="AlphaFoldDB" id="A0A5N8WD97"/>
<feature type="compositionally biased region" description="Acidic residues" evidence="1">
    <location>
        <begin position="1"/>
        <end position="10"/>
    </location>
</feature>
<evidence type="ECO:0000313" key="2">
    <source>
        <dbReference type="EMBL" id="MPY45112.1"/>
    </source>
</evidence>
<dbReference type="OrthoDB" id="4227455at2"/>
<feature type="region of interest" description="Disordered" evidence="1">
    <location>
        <begin position="1"/>
        <end position="105"/>
    </location>
</feature>
<name>A0A5N8WD97_9ACTN</name>
<dbReference type="EMBL" id="VJZE01000405">
    <property type="protein sequence ID" value="MPY45112.1"/>
    <property type="molecule type" value="Genomic_DNA"/>
</dbReference>
<evidence type="ECO:0000313" key="3">
    <source>
        <dbReference type="Proteomes" id="UP000326979"/>
    </source>
</evidence>
<feature type="compositionally biased region" description="Basic and acidic residues" evidence="1">
    <location>
        <begin position="52"/>
        <end position="63"/>
    </location>
</feature>
<comment type="caution">
    <text evidence="2">The sequence shown here is derived from an EMBL/GenBank/DDBJ whole genome shotgun (WGS) entry which is preliminary data.</text>
</comment>
<sequence>MRSGSDEEELDRSMAPLHGPRTGPELLRPCDDHTVGLVQRASRADGPVPPAEIRHPWFGRRPDWLMPSNMRRHATPRNGALVNSSLLPPQPGPYDPEESAEAQPP</sequence>
<gene>
    <name evidence="2" type="ORF">FNH04_35985</name>
</gene>
<dbReference type="Proteomes" id="UP000326979">
    <property type="component" value="Unassembled WGS sequence"/>
</dbReference>
<organism evidence="2 3">
    <name type="scientific">Streptomyces phyllanthi</name>
    <dbReference type="NCBI Taxonomy" id="1803180"/>
    <lineage>
        <taxon>Bacteria</taxon>
        <taxon>Bacillati</taxon>
        <taxon>Actinomycetota</taxon>
        <taxon>Actinomycetes</taxon>
        <taxon>Kitasatosporales</taxon>
        <taxon>Streptomycetaceae</taxon>
        <taxon>Streptomyces</taxon>
    </lineage>
</organism>
<accession>A0A5N8WD97</accession>
<evidence type="ECO:0000256" key="1">
    <source>
        <dbReference type="SAM" id="MobiDB-lite"/>
    </source>
</evidence>